<reference evidence="2" key="1">
    <citation type="submission" date="2023-04" db="EMBL/GenBank/DDBJ databases">
        <title>Ambrosiozyma monospora NBRC 1965.</title>
        <authorList>
            <person name="Ichikawa N."/>
            <person name="Sato H."/>
            <person name="Tonouchi N."/>
        </authorList>
    </citation>
    <scope>NUCLEOTIDE SEQUENCE</scope>
    <source>
        <strain evidence="2">NBRC 1965</strain>
    </source>
</reference>
<sequence length="152" mass="17338">MDQLGYSSDESDSYSENEGRGSSTTTTKIKPPPKELTLKFSKAPIYQHQNNRQHHDSRNSERNEPKKVVFVYLSTTPPSPTANQLQNFKNLTEKVLFDLSSQLGNFTSYVEIDQDYLLEDPLTKTVKELHVSLSFNMSVSPSEYDQLISTRD</sequence>
<evidence type="ECO:0000256" key="1">
    <source>
        <dbReference type="SAM" id="MobiDB-lite"/>
    </source>
</evidence>
<evidence type="ECO:0000313" key="2">
    <source>
        <dbReference type="EMBL" id="GMG47126.1"/>
    </source>
</evidence>
<organism evidence="2 3">
    <name type="scientific">Ambrosiozyma monospora</name>
    <name type="common">Yeast</name>
    <name type="synonym">Endomycopsis monosporus</name>
    <dbReference type="NCBI Taxonomy" id="43982"/>
    <lineage>
        <taxon>Eukaryota</taxon>
        <taxon>Fungi</taxon>
        <taxon>Dikarya</taxon>
        <taxon>Ascomycota</taxon>
        <taxon>Saccharomycotina</taxon>
        <taxon>Pichiomycetes</taxon>
        <taxon>Pichiales</taxon>
        <taxon>Pichiaceae</taxon>
        <taxon>Ambrosiozyma</taxon>
    </lineage>
</organism>
<gene>
    <name evidence="2" type="ORF">Amon01_000694100</name>
</gene>
<evidence type="ECO:0000313" key="3">
    <source>
        <dbReference type="Proteomes" id="UP001165063"/>
    </source>
</evidence>
<keyword evidence="3" id="KW-1185">Reference proteome</keyword>
<comment type="caution">
    <text evidence="2">The sequence shown here is derived from an EMBL/GenBank/DDBJ whole genome shotgun (WGS) entry which is preliminary data.</text>
</comment>
<feature type="region of interest" description="Disordered" evidence="1">
    <location>
        <begin position="1"/>
        <end position="67"/>
    </location>
</feature>
<dbReference type="EMBL" id="BSXU01004736">
    <property type="protein sequence ID" value="GMG47126.1"/>
    <property type="molecule type" value="Genomic_DNA"/>
</dbReference>
<protein>
    <submittedName>
        <fullName evidence="2">Unnamed protein product</fullName>
    </submittedName>
</protein>
<proteinExistence type="predicted"/>
<dbReference type="AlphaFoldDB" id="A0A9W7DJF8"/>
<dbReference type="Proteomes" id="UP001165063">
    <property type="component" value="Unassembled WGS sequence"/>
</dbReference>
<accession>A0A9W7DJF8</accession>
<feature type="compositionally biased region" description="Basic and acidic residues" evidence="1">
    <location>
        <begin position="53"/>
        <end position="67"/>
    </location>
</feature>
<name>A0A9W7DJF8_AMBMO</name>